<sequence>MVPLRRLTTCTALLLAATASAQTPNAAALRALGTAYATYLSAGRLRDDCVARDPGTAAATKQAYAAWLSAQKLEGFDAGLRKRLGDANVTQLRASLNTQLDALVGSMRTLGTAAQVCAAYRAQLKGDTFDVRGKVPQLNTLLGTGTAAGTTAATTTKVAPVSPGPTVRYTVAQLSSLAGQTLASLPKTASSSVAEQAVVTKLRALGPQVAVTGTVQRSRSLTQSDDRREVKWSVYCYDMAGDAADPSKGQTVTVVGRVRDFDRDTFLTLEGCRVVNPAGLKASTLPAADVGWRFKNQPPERFLVAAGQGLKDSEVLGIYTTQSSGIGVGGMVIVTFPPYLFLKDGTVYNDPLWAPSSFNAKLSKQLEPQKWGKWTRQGLNFQIRWGDGETETFEVQDAIKPAAAGLKLNGTYASLGGGGNTAMGGDVMVAGGSDYTFKPDGTFTGGRFGGASTSNMAVGSQSRGGGRYSIQGYGIAIKPTSGPEQRLLFYRFGDALHIGGSDFVQD</sequence>
<reference evidence="3" key="1">
    <citation type="journal article" date="2019" name="Int. J. Syst. Evol. Microbiol.">
        <title>The Global Catalogue of Microorganisms (GCM) 10K type strain sequencing project: providing services to taxonomists for standard genome sequencing and annotation.</title>
        <authorList>
            <consortium name="The Broad Institute Genomics Platform"/>
            <consortium name="The Broad Institute Genome Sequencing Center for Infectious Disease"/>
            <person name="Wu L."/>
            <person name="Ma J."/>
        </authorList>
    </citation>
    <scope>NUCLEOTIDE SEQUENCE [LARGE SCALE GENOMIC DNA]</scope>
    <source>
        <strain evidence="3">JCM 31047</strain>
    </source>
</reference>
<name>A0A8H9L874_9DEIO</name>
<evidence type="ECO:0000313" key="2">
    <source>
        <dbReference type="EMBL" id="GGM53506.1"/>
    </source>
</evidence>
<dbReference type="AlphaFoldDB" id="A0A8H9L874"/>
<dbReference type="RefSeq" id="WP_229781286.1">
    <property type="nucleotide sequence ID" value="NZ_BMQG01000013.1"/>
</dbReference>
<organism evidence="2 3">
    <name type="scientific">Deinococcus arenae</name>
    <dbReference type="NCBI Taxonomy" id="1452751"/>
    <lineage>
        <taxon>Bacteria</taxon>
        <taxon>Thermotogati</taxon>
        <taxon>Deinococcota</taxon>
        <taxon>Deinococci</taxon>
        <taxon>Deinococcales</taxon>
        <taxon>Deinococcaceae</taxon>
        <taxon>Deinococcus</taxon>
    </lineage>
</organism>
<accession>A0A8H9L874</accession>
<dbReference type="Proteomes" id="UP000600547">
    <property type="component" value="Unassembled WGS sequence"/>
</dbReference>
<keyword evidence="3" id="KW-1185">Reference proteome</keyword>
<protein>
    <submittedName>
        <fullName evidence="2">Uncharacterized protein</fullName>
    </submittedName>
</protein>
<keyword evidence="1" id="KW-0732">Signal</keyword>
<gene>
    <name evidence="2" type="ORF">GCM10008956_31890</name>
</gene>
<dbReference type="EMBL" id="BMQG01000013">
    <property type="protein sequence ID" value="GGM53506.1"/>
    <property type="molecule type" value="Genomic_DNA"/>
</dbReference>
<evidence type="ECO:0000256" key="1">
    <source>
        <dbReference type="SAM" id="SignalP"/>
    </source>
</evidence>
<feature type="signal peptide" evidence="1">
    <location>
        <begin position="1"/>
        <end position="21"/>
    </location>
</feature>
<proteinExistence type="predicted"/>
<feature type="chain" id="PRO_5034380829" evidence="1">
    <location>
        <begin position="22"/>
        <end position="506"/>
    </location>
</feature>
<evidence type="ECO:0000313" key="3">
    <source>
        <dbReference type="Proteomes" id="UP000600547"/>
    </source>
</evidence>
<comment type="caution">
    <text evidence="2">The sequence shown here is derived from an EMBL/GenBank/DDBJ whole genome shotgun (WGS) entry which is preliminary data.</text>
</comment>